<dbReference type="FunFam" id="2.20.100.10:FF:000020">
    <property type="entry name" value="Thrombospondin type 1 domain containing 7A"/>
    <property type="match status" value="1"/>
</dbReference>
<evidence type="ECO:0000313" key="6">
    <source>
        <dbReference type="Proteomes" id="UP001497482"/>
    </source>
</evidence>
<evidence type="ECO:0000313" key="5">
    <source>
        <dbReference type="EMBL" id="CAL1612353.1"/>
    </source>
</evidence>
<dbReference type="Gene3D" id="2.20.100.10">
    <property type="entry name" value="Thrombospondin type-1 (TSP1) repeat"/>
    <property type="match status" value="2"/>
</dbReference>
<evidence type="ECO:0000256" key="1">
    <source>
        <dbReference type="ARBA" id="ARBA00022729"/>
    </source>
</evidence>
<evidence type="ECO:0000256" key="2">
    <source>
        <dbReference type="ARBA" id="ARBA00023157"/>
    </source>
</evidence>
<dbReference type="AlphaFoldDB" id="A0AAV2MFZ0"/>
<sequence length="364" mass="39504">MSLYFSAVQSQTPQKPSVPPLLSVSFTITASPPVESRLCGGPVPNRSQACHLPCPIECQVSPWGAWGPCTFENCEDQSAKKGFKLRRRVILTQPGGGADCPHLVEAVPCEEPLCWSWRVLSLEQCVPDGELPCGVGSQTSLLQCVNSTGSEVDRGLCSSSPPPAPERCEVPCPRDCVLSDWTPWTSCSQTCSSKTIEGKQMRTRSILAYNAGEGGALCPNSSALQEVRNCNEHACTVYHWQTGAWGACTEDTSSSSNSTIARGSCASGVQTRKVICVRVNVGQVPPKKERTTSSSLMVRGVPLGVKEETTSVTSVELSFSKRVKKRFSLALTPAFFFPLRVFLLWEREVLEESSRWISRGITPV</sequence>
<proteinExistence type="predicted"/>
<dbReference type="SMART" id="SM00209">
    <property type="entry name" value="TSP1"/>
    <property type="match status" value="2"/>
</dbReference>
<organism evidence="5 6">
    <name type="scientific">Knipowitschia caucasica</name>
    <name type="common">Caucasian dwarf goby</name>
    <name type="synonym">Pomatoschistus caucasicus</name>
    <dbReference type="NCBI Taxonomy" id="637954"/>
    <lineage>
        <taxon>Eukaryota</taxon>
        <taxon>Metazoa</taxon>
        <taxon>Chordata</taxon>
        <taxon>Craniata</taxon>
        <taxon>Vertebrata</taxon>
        <taxon>Euteleostomi</taxon>
        <taxon>Actinopterygii</taxon>
        <taxon>Neopterygii</taxon>
        <taxon>Teleostei</taxon>
        <taxon>Neoteleostei</taxon>
        <taxon>Acanthomorphata</taxon>
        <taxon>Gobiaria</taxon>
        <taxon>Gobiiformes</taxon>
        <taxon>Gobioidei</taxon>
        <taxon>Gobiidae</taxon>
        <taxon>Gobiinae</taxon>
        <taxon>Knipowitschia</taxon>
    </lineage>
</organism>
<dbReference type="Pfam" id="PF00090">
    <property type="entry name" value="TSP_1"/>
    <property type="match status" value="1"/>
</dbReference>
<protein>
    <recommendedName>
        <fullName evidence="4">Spondin-like TSP1 domain-containing protein</fullName>
    </recommendedName>
</protein>
<dbReference type="GO" id="GO:0005886">
    <property type="term" value="C:plasma membrane"/>
    <property type="evidence" value="ECO:0007669"/>
    <property type="project" value="TreeGrafter"/>
</dbReference>
<dbReference type="InterPro" id="IPR000884">
    <property type="entry name" value="TSP1_rpt"/>
</dbReference>
<dbReference type="FunFam" id="2.20.100.10:FF:000014">
    <property type="entry name" value="Thrombospondin type 1 domain containing 7A"/>
    <property type="match status" value="1"/>
</dbReference>
<evidence type="ECO:0000256" key="3">
    <source>
        <dbReference type="ARBA" id="ARBA00023180"/>
    </source>
</evidence>
<dbReference type="InterPro" id="IPR044004">
    <property type="entry name" value="TSP1_spondin_dom"/>
</dbReference>
<dbReference type="InterPro" id="IPR036383">
    <property type="entry name" value="TSP1_rpt_sf"/>
</dbReference>
<accession>A0AAV2MFZ0</accession>
<dbReference type="Pfam" id="PF19028">
    <property type="entry name" value="TSP1_spondin"/>
    <property type="match status" value="1"/>
</dbReference>
<dbReference type="InterPro" id="IPR051418">
    <property type="entry name" value="Spondin/Thrombospondin_T1"/>
</dbReference>
<dbReference type="PANTHER" id="PTHR11311">
    <property type="entry name" value="SPONDIN"/>
    <property type="match status" value="1"/>
</dbReference>
<keyword evidence="6" id="KW-1185">Reference proteome</keyword>
<evidence type="ECO:0000259" key="4">
    <source>
        <dbReference type="Pfam" id="PF19028"/>
    </source>
</evidence>
<reference evidence="5 6" key="1">
    <citation type="submission" date="2024-04" db="EMBL/GenBank/DDBJ databases">
        <authorList>
            <person name="Waldvogel A.-M."/>
            <person name="Schoenle A."/>
        </authorList>
    </citation>
    <scope>NUCLEOTIDE SEQUENCE [LARGE SCALE GENOMIC DNA]</scope>
</reference>
<dbReference type="PROSITE" id="PS50092">
    <property type="entry name" value="TSP1"/>
    <property type="match status" value="2"/>
</dbReference>
<dbReference type="PANTHER" id="PTHR11311:SF29">
    <property type="entry name" value="THROMBOSPONDIN TYPE-1 DOMAIN-CONTAINING PROTEIN 7A ISOFORM X1"/>
    <property type="match status" value="1"/>
</dbReference>
<keyword evidence="1" id="KW-0732">Signal</keyword>
<name>A0AAV2MFZ0_KNICA</name>
<dbReference type="EMBL" id="OZ035829">
    <property type="protein sequence ID" value="CAL1612353.1"/>
    <property type="molecule type" value="Genomic_DNA"/>
</dbReference>
<dbReference type="Proteomes" id="UP001497482">
    <property type="component" value="Chromosome 7"/>
</dbReference>
<gene>
    <name evidence="5" type="ORF">KC01_LOCUS38677</name>
</gene>
<feature type="domain" description="Spondin-like TSP1" evidence="4">
    <location>
        <begin position="176"/>
        <end position="235"/>
    </location>
</feature>
<dbReference type="SUPFAM" id="SSF82895">
    <property type="entry name" value="TSP-1 type 1 repeat"/>
    <property type="match status" value="2"/>
</dbReference>
<keyword evidence="3" id="KW-0325">Glycoprotein</keyword>
<keyword evidence="2" id="KW-1015">Disulfide bond</keyword>
<dbReference type="GO" id="GO:0030036">
    <property type="term" value="P:actin cytoskeleton organization"/>
    <property type="evidence" value="ECO:0007669"/>
    <property type="project" value="TreeGrafter"/>
</dbReference>